<dbReference type="Proteomes" id="UP000294854">
    <property type="component" value="Unassembled WGS sequence"/>
</dbReference>
<dbReference type="FunFam" id="3.90.76.10:FF:000001">
    <property type="entry name" value="Oligopeptide ABC transporter substrate-binding protein"/>
    <property type="match status" value="1"/>
</dbReference>
<keyword evidence="8" id="KW-1185">Reference proteome</keyword>
<reference evidence="7 8" key="1">
    <citation type="journal article" date="2019" name="Appl. Microbiol. Biotechnol.">
        <title>Uncovering carbohydrate metabolism through a genotype-phenotype association study of 56 lactic acid bacteria genomes.</title>
        <authorList>
            <person name="Buron-Moles G."/>
            <person name="Chailyan A."/>
            <person name="Dolejs I."/>
            <person name="Forster J."/>
            <person name="Miks M.H."/>
        </authorList>
    </citation>
    <scope>NUCLEOTIDE SEQUENCE [LARGE SCALE GENOMIC DNA]</scope>
    <source>
        <strain evidence="7 8">ATCC 49373</strain>
    </source>
</reference>
<dbReference type="PROSITE" id="PS51257">
    <property type="entry name" value="PROKAR_LIPOPROTEIN"/>
    <property type="match status" value="1"/>
</dbReference>
<dbReference type="AlphaFoldDB" id="A0A4R5NDH7"/>
<gene>
    <name evidence="7" type="ORF">C5L31_002218</name>
</gene>
<evidence type="ECO:0000256" key="5">
    <source>
        <dbReference type="ARBA" id="ARBA00022856"/>
    </source>
</evidence>
<dbReference type="GO" id="GO:0042597">
    <property type="term" value="C:periplasmic space"/>
    <property type="evidence" value="ECO:0007669"/>
    <property type="project" value="UniProtKB-ARBA"/>
</dbReference>
<dbReference type="InterPro" id="IPR000914">
    <property type="entry name" value="SBP_5_dom"/>
</dbReference>
<dbReference type="Gene3D" id="3.90.76.10">
    <property type="entry name" value="Dipeptide-binding Protein, Domain 1"/>
    <property type="match status" value="1"/>
</dbReference>
<feature type="domain" description="Solute-binding protein family 5" evidence="6">
    <location>
        <begin position="81"/>
        <end position="453"/>
    </location>
</feature>
<evidence type="ECO:0000256" key="4">
    <source>
        <dbReference type="ARBA" id="ARBA00022729"/>
    </source>
</evidence>
<dbReference type="Gene3D" id="3.40.190.10">
    <property type="entry name" value="Periplasmic binding protein-like II"/>
    <property type="match status" value="1"/>
</dbReference>
<dbReference type="GO" id="GO:0030313">
    <property type="term" value="C:cell envelope"/>
    <property type="evidence" value="ECO:0007669"/>
    <property type="project" value="UniProtKB-SubCell"/>
</dbReference>
<comment type="subcellular location">
    <subcellularLocation>
        <location evidence="1">Cell envelope</location>
    </subcellularLocation>
</comment>
<dbReference type="GO" id="GO:1904680">
    <property type="term" value="F:peptide transmembrane transporter activity"/>
    <property type="evidence" value="ECO:0007669"/>
    <property type="project" value="TreeGrafter"/>
</dbReference>
<protein>
    <recommendedName>
        <fullName evidence="6">Solute-binding protein family 5 domain-containing protein</fullName>
    </recommendedName>
</protein>
<evidence type="ECO:0000259" key="6">
    <source>
        <dbReference type="Pfam" id="PF00496"/>
    </source>
</evidence>
<evidence type="ECO:0000256" key="2">
    <source>
        <dbReference type="ARBA" id="ARBA00005695"/>
    </source>
</evidence>
<keyword evidence="4" id="KW-0732">Signal</keyword>
<dbReference type="CDD" id="cd08504">
    <property type="entry name" value="PBP2_OppA"/>
    <property type="match status" value="1"/>
</dbReference>
<evidence type="ECO:0000256" key="3">
    <source>
        <dbReference type="ARBA" id="ARBA00022448"/>
    </source>
</evidence>
<dbReference type="InterPro" id="IPR039424">
    <property type="entry name" value="SBP_5"/>
</dbReference>
<dbReference type="PANTHER" id="PTHR30290">
    <property type="entry name" value="PERIPLASMIC BINDING COMPONENT OF ABC TRANSPORTER"/>
    <property type="match status" value="1"/>
</dbReference>
<sequence length="542" mass="60244">MMGEIMRKRNLLGVVVVAGLAVILAACSSQQSSSSKDQVMKVGTSANIGSANSLKYSDTGSVEAIQNVFEGLYRFNQKGQPVKALAKSVSVNKDKTVYTYTLQHGKWSNGQDVKASDFVYAWQQLGNPKTASPNSQRLDPFKNGYAVRNGKKPVSDLGIKALGKYKLQITLASPITYLPEILTGAPFMPINEAYAKKVGNKYGIDSAHLVSNGPYVLKKWHGTNDTWEYVKNNQYWDKKDVKQNKIDVQVVKSVATGANLFETKKLDYTQLSNEYVSRYQNKSGFHVSKSPSIGYMGFNTKRKVTGNRHARLALALAFDKKALTKQVMKDGSTPLNGIVPANFAYNTKTGTDFRKYSGSLVPYNVKKAQAEWKTAKKQLGIKKANIQLLAADTPEAKQVVEYLQAEYQKNLPGLNVTIHQVPLKQRLQMTSVYNFDFVYGTWAPDYADPINFIGDGGAYHLNTDYKNKTYLKDMANARGKYATEPVKRFAALKDAEKQLVQRDAFTAPVFQGSNAYLLNSKIKGLAVSPYGTTLFYRDVQFK</sequence>
<evidence type="ECO:0000313" key="7">
    <source>
        <dbReference type="EMBL" id="TDG71431.1"/>
    </source>
</evidence>
<proteinExistence type="inferred from homology"/>
<dbReference type="GO" id="GO:0015833">
    <property type="term" value="P:peptide transport"/>
    <property type="evidence" value="ECO:0007669"/>
    <property type="project" value="UniProtKB-KW"/>
</dbReference>
<dbReference type="InterPro" id="IPR030678">
    <property type="entry name" value="Peptide/Ni-bd"/>
</dbReference>
<keyword evidence="3" id="KW-0813">Transport</keyword>
<name>A0A4R5NDH7_9LACO</name>
<evidence type="ECO:0000313" key="8">
    <source>
        <dbReference type="Proteomes" id="UP000294854"/>
    </source>
</evidence>
<dbReference type="Gene3D" id="3.10.105.10">
    <property type="entry name" value="Dipeptide-binding Protein, Domain 3"/>
    <property type="match status" value="1"/>
</dbReference>
<keyword evidence="5" id="KW-0653">Protein transport</keyword>
<keyword evidence="5" id="KW-0571">Peptide transport</keyword>
<dbReference type="GO" id="GO:0043190">
    <property type="term" value="C:ATP-binding cassette (ABC) transporter complex"/>
    <property type="evidence" value="ECO:0007669"/>
    <property type="project" value="InterPro"/>
</dbReference>
<organism evidence="7 8">
    <name type="scientific">Secundilactobacillus malefermentans</name>
    <dbReference type="NCBI Taxonomy" id="176292"/>
    <lineage>
        <taxon>Bacteria</taxon>
        <taxon>Bacillati</taxon>
        <taxon>Bacillota</taxon>
        <taxon>Bacilli</taxon>
        <taxon>Lactobacillales</taxon>
        <taxon>Lactobacillaceae</taxon>
        <taxon>Secundilactobacillus</taxon>
    </lineage>
</organism>
<dbReference type="SUPFAM" id="SSF53850">
    <property type="entry name" value="Periplasmic binding protein-like II"/>
    <property type="match status" value="1"/>
</dbReference>
<accession>A0A4R5NDH7</accession>
<dbReference type="PIRSF" id="PIRSF002741">
    <property type="entry name" value="MppA"/>
    <property type="match status" value="1"/>
</dbReference>
<dbReference type="STRING" id="1122149.FD44_GL000193"/>
<evidence type="ECO:0000256" key="1">
    <source>
        <dbReference type="ARBA" id="ARBA00004196"/>
    </source>
</evidence>
<comment type="caution">
    <text evidence="7">The sequence shown here is derived from an EMBL/GenBank/DDBJ whole genome shotgun (WGS) entry which is preliminary data.</text>
</comment>
<dbReference type="Pfam" id="PF00496">
    <property type="entry name" value="SBP_bac_5"/>
    <property type="match status" value="1"/>
</dbReference>
<dbReference type="PANTHER" id="PTHR30290:SF10">
    <property type="entry name" value="PERIPLASMIC OLIGOPEPTIDE-BINDING PROTEIN-RELATED"/>
    <property type="match status" value="1"/>
</dbReference>
<comment type="similarity">
    <text evidence="2">Belongs to the bacterial solute-binding protein 5 family.</text>
</comment>
<dbReference type="EMBL" id="PUFO01000105">
    <property type="protein sequence ID" value="TDG71431.1"/>
    <property type="molecule type" value="Genomic_DNA"/>
</dbReference>